<sequence>MAQWEQYELWSLNGDKWELVAWFHDFEVASAVLRTRTYRTRLIHAVFEGNNRIKEDVLAELGATREHP</sequence>
<evidence type="ECO:0000313" key="2">
    <source>
        <dbReference type="Proteomes" id="UP000779809"/>
    </source>
</evidence>
<proteinExistence type="predicted"/>
<name>A0A932ENY5_9BACT</name>
<dbReference type="AlphaFoldDB" id="A0A932ENY5"/>
<comment type="caution">
    <text evidence="1">The sequence shown here is derived from an EMBL/GenBank/DDBJ whole genome shotgun (WGS) entry which is preliminary data.</text>
</comment>
<reference evidence="1" key="1">
    <citation type="submission" date="2020-07" db="EMBL/GenBank/DDBJ databases">
        <title>Huge and variable diversity of episymbiotic CPR bacteria and DPANN archaea in groundwater ecosystems.</title>
        <authorList>
            <person name="He C.Y."/>
            <person name="Keren R."/>
            <person name="Whittaker M."/>
            <person name="Farag I.F."/>
            <person name="Doudna J."/>
            <person name="Cate J.H.D."/>
            <person name="Banfield J.F."/>
        </authorList>
    </citation>
    <scope>NUCLEOTIDE SEQUENCE</scope>
    <source>
        <strain evidence="1">NC_groundwater_580_Pr5_B-0.1um_64_19</strain>
    </source>
</reference>
<dbReference type="Proteomes" id="UP000779809">
    <property type="component" value="Unassembled WGS sequence"/>
</dbReference>
<protein>
    <submittedName>
        <fullName evidence="1">Uncharacterized protein</fullName>
    </submittedName>
</protein>
<dbReference type="EMBL" id="JACPNR010000006">
    <property type="protein sequence ID" value="MBI2678240.1"/>
    <property type="molecule type" value="Genomic_DNA"/>
</dbReference>
<organism evidence="1 2">
    <name type="scientific">Candidatus Korobacter versatilis</name>
    <dbReference type="NCBI Taxonomy" id="658062"/>
    <lineage>
        <taxon>Bacteria</taxon>
        <taxon>Pseudomonadati</taxon>
        <taxon>Acidobacteriota</taxon>
        <taxon>Terriglobia</taxon>
        <taxon>Terriglobales</taxon>
        <taxon>Candidatus Korobacteraceae</taxon>
        <taxon>Candidatus Korobacter</taxon>
    </lineage>
</organism>
<gene>
    <name evidence="1" type="ORF">HYX28_05625</name>
</gene>
<evidence type="ECO:0000313" key="1">
    <source>
        <dbReference type="EMBL" id="MBI2678240.1"/>
    </source>
</evidence>
<accession>A0A932ENY5</accession>